<dbReference type="PROSITE" id="PS50294">
    <property type="entry name" value="WD_REPEATS_REGION"/>
    <property type="match status" value="1"/>
</dbReference>
<feature type="coiled-coil region" evidence="4">
    <location>
        <begin position="2182"/>
        <end position="2209"/>
    </location>
</feature>
<dbReference type="InterPro" id="IPR036372">
    <property type="entry name" value="BEACH_dom_sf"/>
</dbReference>
<evidence type="ECO:0000259" key="6">
    <source>
        <dbReference type="PROSITE" id="PS50197"/>
    </source>
</evidence>
<keyword evidence="9" id="KW-1185">Reference proteome</keyword>
<dbReference type="Pfam" id="PF02138">
    <property type="entry name" value="Beach"/>
    <property type="match status" value="1"/>
</dbReference>
<dbReference type="SUPFAM" id="SSF50978">
    <property type="entry name" value="WD40 repeat-like"/>
    <property type="match status" value="1"/>
</dbReference>
<evidence type="ECO:0000256" key="3">
    <source>
        <dbReference type="PROSITE-ProRule" id="PRU00221"/>
    </source>
</evidence>
<dbReference type="Gene3D" id="1.10.1540.10">
    <property type="entry name" value="BEACH domain"/>
    <property type="match status" value="1"/>
</dbReference>
<feature type="region of interest" description="Disordered" evidence="5">
    <location>
        <begin position="14"/>
        <end position="37"/>
    </location>
</feature>
<dbReference type="SUPFAM" id="SSF50729">
    <property type="entry name" value="PH domain-like"/>
    <property type="match status" value="1"/>
</dbReference>
<sequence length="3241" mass="364252">MNIVKGVADLIRRSSSSSQLGEGTHSGPPDRLSAPSPRIQFEDTGEEGVLSTLWQRYDHTVDKVLQKSIVLIYTSWVLLQGIHLLMCITKIEKKKCLQIFLLHFIQTYNNWEPRNHGVLTEREAGNEDTIAGCSFGHPSEVMLILVQELTRITSLVSDIGNSGSEDLSEQSTSLVLNTEGLYVLNCLMVMTRSMHNCRVFTYYGGVQKATALLKAAVIQLKGLASSLAADEQLSSAGLEKTRTLQTILVYAITIISLFMDLDSSPTKTTETVNNNNTKEQSSSSTCTGDTTSPTGKKGTIPDLMLRWQQKAIVLVMEAGGVNWLVELLRVIRRLNMKEQWTDLSLHFITLRTLRSALYQNVRAQNHFRSIGGLEVLLDGLGLPTSRFSFSKSPSNSGDERSEIFRLQILCMEVLRESIFGNTSNLQFLCENGRIQKFANSICWPAFVLQEFQRQKTGLPVHIPVPVGDSDVNSVSGETENNIPSLTEWNEYSVELCIALCSFLLPHEDIRFHDGDVSPGKSLGQTSQTVSLAYWELAVRWIIKALLTVFPLIKACANDSGLPNHIRILGNTLQHYILCAFRKVLVSSPALLKVFREEGVWDLVFSEKFFYFGLSLEGTHFADYSKEKGRISPSMPSQRDMDEFQMEAISFLEFAATHNGNTNNLPECSFLLSTLEQSILNPKVSCFLLKSLQRVLQLATEQTLSSFKILNCISRVLQVACTEVQQLKKLNISEEEPIKEAEVNDLVLCIESAFDLFEAYITMAENGRALVLHSASCIDSLFELFWVESLRRHVLDQIFELFRLPKATTRDHTGKMHLCSKYLETFTRAREKEMFFADLPIILLAYMREIIMLDQPYYQDLFCRGECFLHVVSLLNGSVDEKNGEQLVLNILQTLTLLLTGNDDSKVAFRSLVGPGYQTLQSLLMDFCKWLPSERLLGPLLDMLVDGKFELNDKTVIKNEDVIVLFLNILHKSSNGTQHHGLDILQSLIKDSIMNRTSCFKADALSFLLDWFSVEERDDVTVKIAQLIQIIGGHSISGKDIRKIFALLRGDKVGSKQRKSSLLLSSVGYMIKEKGPEAFFEFSGRDSGIEIKTPIQWPYNRGFSFSCWLRVENFPDRGIMGLFSFFTDNGKGCLAMLAKGTLIFESISQKRQCVMLPLNMMPKQWHFVSVTHSIGRAFSAGSQLRCYLDGNLVSSEKCRYTKVTDIMTRCTVGAELMPISEEPGVLGFQSTYPFTGQMGPVYAFSDTLTPEQVKGIYSLGPSYMYNFVGEQSILSTDDLLLNGILNMREGLSSKIIFGLNAQASHKRTLFSVSFASENSDKTKFEAKVMDGTKLCSRRLLKEIIYCVGGVSVLFPLLTRFDKLSMNLSAPSDNRLAADVIDLVASVLDGNVSNQQQMHLLSGFAILGFLFQSIPPCQLNMETLKSLKYMFNVLKSCGMSEILIKEALVRIYLNPYIWMYVNYEVQRELHMFLLEYFENNRSWLPELCALPRILDVIRQFYWDIPDIRSGFGAKPLIHPVTKQVVGDRPPREEICKIRLLLLSLAEMSIRQKITAPDIKALISFFERSQDMACIEDVLHMVIRALSQNSFLNSFLEQVNSLGGCYVFISLLQREVEPIRLLGLQLLGKLLVGFASEKKGAKFFVLASGRSKYLSEVSKKGTSSMPHLTFLAISERIFKFPLSDNLRATLFDVLLGGASPKQVLQKQLLTDIAKNKNTSGPAFSSHFMLPQILGCIFKFLQCCKDSSVCVKILEDLLSLLVSNPSNIEALMEHGWSSWLEASVSLDVIKEYKPVQKDEEERPETDEIILVRNLYSVVLTHYLYSVKGGWSQLEETINFLILNIDEDKLSELLKDIFEDLAGSLIEISSDENIFLLQPCRDNTLYLLKLIDDLLLSESGIKLMLSSKVESTENSSENTSRESTYDVNSAVMEVFNSESGDQLQRLFWSLGSFSYIWWSLYDKIWILISAVNGKGPHKVQQPNKITNVAPAPSFGQRARGLVESLNIPAAEVAAVVVAGGATITSIGSALGGGKPTKNIDKAMLLRAERCPRILFHLIIMYLCKADLESASRRVQQFISILPAVLGQDDDQTKNKLHYIIWSLMKVRSNYGGMDDGARYHIISHLLLEIVISGKSMLATSMLGHETVDTGNNNREESFILNLLQKDRVLSAASDEAKCMKVAKSDRLMQIEELRNKLSEQLLEIQNQLLGFEVEIQSNKATILSSDDARKAAFQLAYEEDKQIVKDKWVHIYRALTDERGPWSTRPFPNKMATHWKLDRTEDRWRRRQKLKRNYNFDERLCHPPAIKSSDEASNNLSESSMGPNLPEKMKRFLLKGVKGITEESSEQTEDSSGSDVNNSQNEDASDSDVNNSQNAGLSGSPEDANNMITSSEYLSDVHEKKEPVYTPMEIDSSEVVSTHPSVLVTTKWKLGGHLTIRRNVLHFSGEFLVEGTGGSSVFNGFPDHKSNDSKNESKDKNGNDNSDYLTNNNQSNKIKRHRRWNLLMIKGVHLTRYLLQFTAIEIFFNDSTPPIFLNVASQKEAKQIGSLIVSLRNECLFPKGSSRDKSGILSFVDRQVAVEMAEAARESWRRREICNFEYLMVLNTLAGRSYNDLTQYPIFPWVLADYTSEKLDINKASSFRDLSKPVGALDEKRFKVFEDRYHNFNDPDIPSFYYGSHYSSMGIVLYYLLRLEPFTALHRNLQGGKFDHADRLFQSIENTYKNCLTNTSDVKELIPEFFYMPEFLSNFNTYHLGVKQDGEPLGDVTLPPWAKGSPEEFIRLNREALESEYVSSNLHHWIDLIFGYKQRGKPAVEAANIFYYLTYEGAVDLENMDDMLQKSAIEDQIANFGQTPIQIFRKKHPRRGPPIPIAHPLYFAPASIALTLCINNAVNAASAMLFVGLVDSDIILVNQDLTLSVKIWLSSSLQSSGSLTFSGNLDPLFGVGSDVLSPRKISTHLAENIEFSQQCLTTMQIYNENYLIIGGNWENSFQIVSLSDGGKIVQSIRQHKDVVSCVAVSSDGTVLATGSHDTTVMVWHTYKGRPMEKKTRGTIDLSTKDHIIIESPFHILCGHDDIITCLFVSTDLDIVISGSKDGTCIFHTLREGIYVRSIRHPTGSSLSKLVVSQHGRIVFYSENDLSLHMYSINGKHVASSESNGRLTCMELSCCGEFLVCAGDHGQLIVRSMHSLDVIYRYEGGGKVITSLHVTPEECFLAGTKDGCLMVYAIENPLLKRNTRNMKSKSAVAGT</sequence>
<feature type="compositionally biased region" description="Low complexity" evidence="5">
    <location>
        <begin position="266"/>
        <end position="294"/>
    </location>
</feature>
<protein>
    <submittedName>
        <fullName evidence="8">BEACH domain-containing protein B</fullName>
    </submittedName>
</protein>
<dbReference type="SMART" id="SM00320">
    <property type="entry name" value="WD40"/>
    <property type="match status" value="5"/>
</dbReference>
<dbReference type="InterPro" id="IPR016024">
    <property type="entry name" value="ARM-type_fold"/>
</dbReference>
<dbReference type="SUPFAM" id="SSF49899">
    <property type="entry name" value="Concanavalin A-like lectins/glucanases"/>
    <property type="match status" value="1"/>
</dbReference>
<organism evidence="8 9">
    <name type="scientific">Rhynchospora pubera</name>
    <dbReference type="NCBI Taxonomy" id="906938"/>
    <lineage>
        <taxon>Eukaryota</taxon>
        <taxon>Viridiplantae</taxon>
        <taxon>Streptophyta</taxon>
        <taxon>Embryophyta</taxon>
        <taxon>Tracheophyta</taxon>
        <taxon>Spermatophyta</taxon>
        <taxon>Magnoliopsida</taxon>
        <taxon>Liliopsida</taxon>
        <taxon>Poales</taxon>
        <taxon>Cyperaceae</taxon>
        <taxon>Cyperoideae</taxon>
        <taxon>Rhynchosporeae</taxon>
        <taxon>Rhynchospora</taxon>
    </lineage>
</organism>
<dbReference type="InterPro" id="IPR046852">
    <property type="entry name" value="Neurobeachin_a-sol"/>
</dbReference>
<dbReference type="InterPro" id="IPR036322">
    <property type="entry name" value="WD40_repeat_dom_sf"/>
</dbReference>
<proteinExistence type="predicted"/>
<dbReference type="InterPro" id="IPR015943">
    <property type="entry name" value="WD40/YVTN_repeat-like_dom_sf"/>
</dbReference>
<dbReference type="Gene3D" id="2.60.120.200">
    <property type="match status" value="1"/>
</dbReference>
<keyword evidence="4" id="KW-0175">Coiled coil</keyword>
<dbReference type="PANTHER" id="PTHR13743:SF112">
    <property type="entry name" value="BEACH DOMAIN-CONTAINING PROTEIN"/>
    <property type="match status" value="1"/>
</dbReference>
<feature type="region of interest" description="Disordered" evidence="5">
    <location>
        <begin position="2296"/>
        <end position="2322"/>
    </location>
</feature>
<dbReference type="InterPro" id="IPR013320">
    <property type="entry name" value="ConA-like_dom_sf"/>
</dbReference>
<dbReference type="PROSITE" id="PS50082">
    <property type="entry name" value="WD_REPEATS_2"/>
    <property type="match status" value="1"/>
</dbReference>
<dbReference type="PROSITE" id="PS51783">
    <property type="entry name" value="PH_BEACH"/>
    <property type="match status" value="1"/>
</dbReference>
<dbReference type="SMART" id="SM01026">
    <property type="entry name" value="Beach"/>
    <property type="match status" value="1"/>
</dbReference>
<evidence type="ECO:0000256" key="5">
    <source>
        <dbReference type="SAM" id="MobiDB-lite"/>
    </source>
</evidence>
<accession>A0AAV8G6W6</accession>
<reference evidence="8" key="1">
    <citation type="submission" date="2022-08" db="EMBL/GenBank/DDBJ databases">
        <authorList>
            <person name="Marques A."/>
        </authorList>
    </citation>
    <scope>NUCLEOTIDE SEQUENCE</scope>
    <source>
        <strain evidence="8">RhyPub2mFocal</strain>
        <tissue evidence="8">Leaves</tissue>
    </source>
</reference>
<feature type="region of interest" description="Disordered" evidence="5">
    <location>
        <begin position="2336"/>
        <end position="2382"/>
    </location>
</feature>
<dbReference type="Gene3D" id="2.30.29.30">
    <property type="entry name" value="Pleckstrin-homology domain (PH domain)/Phosphotyrosine-binding domain (PTB)"/>
    <property type="match status" value="1"/>
</dbReference>
<dbReference type="InterPro" id="IPR000409">
    <property type="entry name" value="BEACH_dom"/>
</dbReference>
<evidence type="ECO:0000313" key="8">
    <source>
        <dbReference type="EMBL" id="KAJ4798663.1"/>
    </source>
</evidence>
<keyword evidence="1 3" id="KW-0853">WD repeat</keyword>
<feature type="domain" description="BEACH-type PH" evidence="7">
    <location>
        <begin position="2405"/>
        <end position="2544"/>
    </location>
</feature>
<name>A0AAV8G6W6_9POAL</name>
<dbReference type="InterPro" id="IPR046851">
    <property type="entry name" value="NBCH_WD40"/>
</dbReference>
<dbReference type="Pfam" id="PF16057">
    <property type="entry name" value="DUF4800"/>
    <property type="match status" value="1"/>
</dbReference>
<dbReference type="CDD" id="cd06071">
    <property type="entry name" value="Beach"/>
    <property type="match status" value="1"/>
</dbReference>
<dbReference type="FunFam" id="1.10.1540.10:FF:000001">
    <property type="entry name" value="neurobeachin isoform X1"/>
    <property type="match status" value="1"/>
</dbReference>
<dbReference type="PANTHER" id="PTHR13743">
    <property type="entry name" value="BEIGE/BEACH-RELATED"/>
    <property type="match status" value="1"/>
</dbReference>
<evidence type="ECO:0000256" key="1">
    <source>
        <dbReference type="ARBA" id="ARBA00022574"/>
    </source>
</evidence>
<feature type="compositionally biased region" description="Polar residues" evidence="5">
    <location>
        <begin position="2351"/>
        <end position="2372"/>
    </location>
</feature>
<dbReference type="Pfam" id="PF20426">
    <property type="entry name" value="NBCH_WD40"/>
    <property type="match status" value="1"/>
</dbReference>
<dbReference type="Pfam" id="PF13385">
    <property type="entry name" value="Laminin_G_3"/>
    <property type="match status" value="1"/>
</dbReference>
<evidence type="ECO:0000256" key="2">
    <source>
        <dbReference type="ARBA" id="ARBA00022737"/>
    </source>
</evidence>
<feature type="compositionally biased region" description="Basic and acidic residues" evidence="5">
    <location>
        <begin position="2457"/>
        <end position="2473"/>
    </location>
</feature>
<feature type="region of interest" description="Disordered" evidence="5">
    <location>
        <begin position="265"/>
        <end position="297"/>
    </location>
</feature>
<dbReference type="Proteomes" id="UP001140206">
    <property type="component" value="Chromosome 2"/>
</dbReference>
<dbReference type="Pfam" id="PF15787">
    <property type="entry name" value="DUF4704"/>
    <property type="match status" value="1"/>
</dbReference>
<feature type="compositionally biased region" description="Polar residues" evidence="5">
    <location>
        <begin position="2306"/>
        <end position="2317"/>
    </location>
</feature>
<dbReference type="InterPro" id="IPR011993">
    <property type="entry name" value="PH-like_dom_sf"/>
</dbReference>
<comment type="caution">
    <text evidence="8">The sequence shown here is derived from an EMBL/GenBank/DDBJ whole genome shotgun (WGS) entry which is preliminary data.</text>
</comment>
<dbReference type="InterPro" id="IPR023362">
    <property type="entry name" value="PH-BEACH_dom"/>
</dbReference>
<gene>
    <name evidence="8" type="ORF">LUZ62_049909</name>
</gene>
<dbReference type="EMBL" id="JAMFTS010000002">
    <property type="protein sequence ID" value="KAJ4798663.1"/>
    <property type="molecule type" value="Genomic_DNA"/>
</dbReference>
<feature type="region of interest" description="Disordered" evidence="5">
    <location>
        <begin position="2453"/>
        <end position="2485"/>
    </location>
</feature>
<keyword evidence="2" id="KW-0677">Repeat</keyword>
<dbReference type="Pfam" id="PF14844">
    <property type="entry name" value="PH_BEACH"/>
    <property type="match status" value="1"/>
</dbReference>
<feature type="domain" description="BEACH" evidence="6">
    <location>
        <begin position="2568"/>
        <end position="2858"/>
    </location>
</feature>
<feature type="repeat" description="WD" evidence="3">
    <location>
        <begin position="2999"/>
        <end position="3040"/>
    </location>
</feature>
<dbReference type="SUPFAM" id="SSF48371">
    <property type="entry name" value="ARM repeat"/>
    <property type="match status" value="1"/>
</dbReference>
<dbReference type="InterPro" id="IPR031570">
    <property type="entry name" value="NBEA/BDCP_DUF4704"/>
</dbReference>
<dbReference type="InterPro" id="IPR050865">
    <property type="entry name" value="BEACH_Domain"/>
</dbReference>
<dbReference type="Pfam" id="PF20425">
    <property type="entry name" value="Neurobeachin"/>
    <property type="match status" value="1"/>
</dbReference>
<evidence type="ECO:0000256" key="4">
    <source>
        <dbReference type="SAM" id="Coils"/>
    </source>
</evidence>
<dbReference type="SUPFAM" id="SSF81837">
    <property type="entry name" value="BEACH domain"/>
    <property type="match status" value="1"/>
</dbReference>
<dbReference type="Gene3D" id="2.130.10.10">
    <property type="entry name" value="YVTN repeat-like/Quinoprotein amine dehydrogenase"/>
    <property type="match status" value="1"/>
</dbReference>
<dbReference type="PROSITE" id="PS50197">
    <property type="entry name" value="BEACH"/>
    <property type="match status" value="1"/>
</dbReference>
<evidence type="ECO:0000313" key="9">
    <source>
        <dbReference type="Proteomes" id="UP001140206"/>
    </source>
</evidence>
<evidence type="ECO:0000259" key="7">
    <source>
        <dbReference type="PROSITE" id="PS51783"/>
    </source>
</evidence>
<dbReference type="InterPro" id="IPR001680">
    <property type="entry name" value="WD40_rpt"/>
</dbReference>